<proteinExistence type="predicted"/>
<feature type="compositionally biased region" description="Polar residues" evidence="1">
    <location>
        <begin position="200"/>
        <end position="210"/>
    </location>
</feature>
<feature type="region of interest" description="Disordered" evidence="1">
    <location>
        <begin position="78"/>
        <end position="105"/>
    </location>
</feature>
<dbReference type="PANTHER" id="PTHR14628">
    <property type="entry name" value="BEN DOMAIN-CONTAINING PROTEIN 5"/>
    <property type="match status" value="1"/>
</dbReference>
<dbReference type="InterPro" id="IPR040391">
    <property type="entry name" value="BEND5"/>
</dbReference>
<keyword evidence="4" id="KW-1185">Reference proteome</keyword>
<evidence type="ECO:0000259" key="2">
    <source>
        <dbReference type="Pfam" id="PF10523"/>
    </source>
</evidence>
<organism evidence="3 4">
    <name type="scientific">Amblyomma americanum</name>
    <name type="common">Lone star tick</name>
    <dbReference type="NCBI Taxonomy" id="6943"/>
    <lineage>
        <taxon>Eukaryota</taxon>
        <taxon>Metazoa</taxon>
        <taxon>Ecdysozoa</taxon>
        <taxon>Arthropoda</taxon>
        <taxon>Chelicerata</taxon>
        <taxon>Arachnida</taxon>
        <taxon>Acari</taxon>
        <taxon>Parasitiformes</taxon>
        <taxon>Ixodida</taxon>
        <taxon>Ixodoidea</taxon>
        <taxon>Ixodidae</taxon>
        <taxon>Amblyomminae</taxon>
        <taxon>Amblyomma</taxon>
    </lineage>
</organism>
<feature type="region of interest" description="Disordered" evidence="1">
    <location>
        <begin position="195"/>
        <end position="231"/>
    </location>
</feature>
<feature type="domain" description="BEN" evidence="2">
    <location>
        <begin position="265"/>
        <end position="341"/>
    </location>
</feature>
<dbReference type="Proteomes" id="UP001321473">
    <property type="component" value="Unassembled WGS sequence"/>
</dbReference>
<gene>
    <name evidence="3" type="ORF">V5799_024912</name>
</gene>
<reference evidence="3 4" key="1">
    <citation type="journal article" date="2023" name="Arcadia Sci">
        <title>De novo assembly of a long-read Amblyomma americanum tick genome.</title>
        <authorList>
            <person name="Chou S."/>
            <person name="Poskanzer K.E."/>
            <person name="Rollins M."/>
            <person name="Thuy-Boun P.S."/>
        </authorList>
    </citation>
    <scope>NUCLEOTIDE SEQUENCE [LARGE SCALE GENOMIC DNA]</scope>
    <source>
        <strain evidence="3">F_SG_1</strain>
        <tissue evidence="3">Salivary glands</tissue>
    </source>
</reference>
<feature type="region of interest" description="Disordered" evidence="1">
    <location>
        <begin position="119"/>
        <end position="140"/>
    </location>
</feature>
<dbReference type="Pfam" id="PF10523">
    <property type="entry name" value="BEN"/>
    <property type="match status" value="1"/>
</dbReference>
<evidence type="ECO:0000313" key="3">
    <source>
        <dbReference type="EMBL" id="KAK8771846.1"/>
    </source>
</evidence>
<dbReference type="InterPro" id="IPR018379">
    <property type="entry name" value="BEN_domain"/>
</dbReference>
<sequence length="353" mass="40349">MPAYAYVRYKDNNSFAIVPVTDVRGFHPANKNEFSARTYFVKWTDADGESDYYASRILVLGDSEKEIQATLESGRLRVQKSFDSSTSEDEPNEMEKERKKKRTMPKNDLLEMIEKKKRKINQAARSEETEKMQGKLERAEKELKKKEEMIASLKRTIEKQEERILKLSTLNEGLQETIIKMKDVEAPVYPKEFVTPPRPQQHSTANNSGAVQACLKSPASPPPSTLDHSVAQEDPLSDKIDLGNGLLIKRTTWKTIEGRTKDSLFVKDLLVAVWDPAVLLTKSLEGKHCPRHPGRQIKEPLTPWKVAVLKDCYRECLRAQGFPEGHLENALKSFNRFISEKISDIEKTAKRYV</sequence>
<dbReference type="Gene3D" id="1.10.10.2590">
    <property type="entry name" value="BEN domain"/>
    <property type="match status" value="1"/>
</dbReference>
<name>A0AAQ4EAU4_AMBAM</name>
<evidence type="ECO:0000313" key="4">
    <source>
        <dbReference type="Proteomes" id="UP001321473"/>
    </source>
</evidence>
<dbReference type="GO" id="GO:0003677">
    <property type="term" value="F:DNA binding"/>
    <property type="evidence" value="ECO:0007669"/>
    <property type="project" value="InterPro"/>
</dbReference>
<dbReference type="PANTHER" id="PTHR14628:SF1">
    <property type="entry name" value="BEN DOMAIN-CONTAINING PROTEIN 5"/>
    <property type="match status" value="1"/>
</dbReference>
<accession>A0AAQ4EAU4</accession>
<feature type="compositionally biased region" description="Basic and acidic residues" evidence="1">
    <location>
        <begin position="125"/>
        <end position="140"/>
    </location>
</feature>
<dbReference type="GO" id="GO:0045892">
    <property type="term" value="P:negative regulation of DNA-templated transcription"/>
    <property type="evidence" value="ECO:0007669"/>
    <property type="project" value="InterPro"/>
</dbReference>
<comment type="caution">
    <text evidence="3">The sequence shown here is derived from an EMBL/GenBank/DDBJ whole genome shotgun (WGS) entry which is preliminary data.</text>
</comment>
<evidence type="ECO:0000256" key="1">
    <source>
        <dbReference type="SAM" id="MobiDB-lite"/>
    </source>
</evidence>
<dbReference type="AlphaFoldDB" id="A0AAQ4EAU4"/>
<dbReference type="EMBL" id="JARKHS020019219">
    <property type="protein sequence ID" value="KAK8771846.1"/>
    <property type="molecule type" value="Genomic_DNA"/>
</dbReference>
<protein>
    <recommendedName>
        <fullName evidence="2">BEN domain-containing protein</fullName>
    </recommendedName>
</protein>